<protein>
    <recommendedName>
        <fullName evidence="2">Anti-sigma factor</fullName>
    </recommendedName>
</protein>
<organism evidence="1">
    <name type="scientific">Candidatus Thiocaldithrix dubininis</name>
    <dbReference type="NCBI Taxonomy" id="3080823"/>
    <lineage>
        <taxon>Bacteria</taxon>
        <taxon>Pseudomonadati</taxon>
        <taxon>Pseudomonadota</taxon>
        <taxon>Gammaproteobacteria</taxon>
        <taxon>Thiotrichales</taxon>
        <taxon>Thiotrichaceae</taxon>
        <taxon>Candidatus Thiocaldithrix</taxon>
    </lineage>
</organism>
<reference evidence="1" key="1">
    <citation type="journal article" date="2023" name="Int. J. Mol. Sci.">
        <title>Metagenomics Revealed a New Genus 'Candidatus Thiocaldithrix dubininis' gen. nov., sp. nov. and a New Species 'Candidatus Thiothrix putei' sp. nov. in the Family Thiotrichaceae, Some Members of Which Have Traits of Both Na+- and H+-Motive Energetics.</title>
        <authorList>
            <person name="Ravin N.V."/>
            <person name="Muntyan M.S."/>
            <person name="Smolyakov D.D."/>
            <person name="Rudenko T.S."/>
            <person name="Beletsky A.V."/>
            <person name="Mardanov A.V."/>
            <person name="Grabovich M.Y."/>
        </authorList>
    </citation>
    <scope>NUCLEOTIDE SEQUENCE</scope>
    <source>
        <strain evidence="1">GKL-01</strain>
    </source>
</reference>
<proteinExistence type="predicted"/>
<accession>A0AA95H4X3</accession>
<dbReference type="EMBL" id="CP124755">
    <property type="protein sequence ID" value="WGZ90365.1"/>
    <property type="molecule type" value="Genomic_DNA"/>
</dbReference>
<evidence type="ECO:0000313" key="1">
    <source>
        <dbReference type="EMBL" id="WGZ90365.1"/>
    </source>
</evidence>
<dbReference type="AlphaFoldDB" id="A0AA95H4X3"/>
<sequence length="246" mass="28146">MSQQTHKDPIEEARLLLPWYITGKLSEAEKTLVEAALKQYPILQEEYTQELKLVETIRLNADLLKLTAMDTTQQRLDKLLKRIEREEMPSMAESIVQVKQQVKPRASLWQTVQQLIAGWVGGDSMWKPANVVFASLLAVQVGVLALYYMQPQTVYETVTYEDSTSASSTKAKNLVVFIDFNKQASVTAVHNFLKQWSARVIDGPDSNDLFKIEFKNTQTLSESEVKQRMTQLEQEKNVVNFVGREF</sequence>
<dbReference type="Proteomes" id="UP001300672">
    <property type="component" value="Chromosome"/>
</dbReference>
<dbReference type="KEGG" id="tdu:QJT80_12865"/>
<name>A0AA95H4X3_9GAMM</name>
<evidence type="ECO:0008006" key="2">
    <source>
        <dbReference type="Google" id="ProtNLM"/>
    </source>
</evidence>
<gene>
    <name evidence="1" type="ORF">QJT80_12865</name>
</gene>
<reference evidence="1" key="2">
    <citation type="submission" date="2023-04" db="EMBL/GenBank/DDBJ databases">
        <authorList>
            <person name="Beletskiy A.V."/>
            <person name="Mardanov A.V."/>
            <person name="Ravin N.V."/>
        </authorList>
    </citation>
    <scope>NUCLEOTIDE SEQUENCE</scope>
    <source>
        <strain evidence="1">GKL-01</strain>
    </source>
</reference>